<protein>
    <recommendedName>
        <fullName evidence="4">DUF2946 domain-containing protein</fullName>
    </recommendedName>
</protein>
<keyword evidence="1" id="KW-0732">Signal</keyword>
<accession>A0ABX0M4E6</accession>
<evidence type="ECO:0000256" key="1">
    <source>
        <dbReference type="SAM" id="SignalP"/>
    </source>
</evidence>
<dbReference type="Proteomes" id="UP000819052">
    <property type="component" value="Unassembled WGS sequence"/>
</dbReference>
<proteinExistence type="predicted"/>
<reference evidence="2 3" key="1">
    <citation type="submission" date="2019-09" db="EMBL/GenBank/DDBJ databases">
        <title>Taxonomy of Antarctic Massilia spp.: description of Massilia rubra sp. nov., Massilia aquatica sp. nov., Massilia mucilaginosa sp. nov., Massilia frigida sp. nov. isolated from streams, lakes and regoliths.</title>
        <authorList>
            <person name="Holochova P."/>
            <person name="Sedlacek I."/>
            <person name="Kralova S."/>
            <person name="Maslanova I."/>
            <person name="Busse H.-J."/>
            <person name="Stankova E."/>
            <person name="Vrbovska V."/>
            <person name="Kovarovic V."/>
            <person name="Bartak M."/>
            <person name="Svec P."/>
            <person name="Pantucek R."/>
        </authorList>
    </citation>
    <scope>NUCLEOTIDE SEQUENCE [LARGE SCALE GENOMIC DNA]</scope>
    <source>
        <strain evidence="2 3">CCM 8693</strain>
    </source>
</reference>
<evidence type="ECO:0008006" key="4">
    <source>
        <dbReference type="Google" id="ProtNLM"/>
    </source>
</evidence>
<dbReference type="EMBL" id="VVIW01000009">
    <property type="protein sequence ID" value="NHZ41787.1"/>
    <property type="molecule type" value="Genomic_DNA"/>
</dbReference>
<organism evidence="2 3">
    <name type="scientific">Massilia aquatica</name>
    <dbReference type="NCBI Taxonomy" id="2609000"/>
    <lineage>
        <taxon>Bacteria</taxon>
        <taxon>Pseudomonadati</taxon>
        <taxon>Pseudomonadota</taxon>
        <taxon>Betaproteobacteria</taxon>
        <taxon>Burkholderiales</taxon>
        <taxon>Oxalobacteraceae</taxon>
        <taxon>Telluria group</taxon>
        <taxon>Massilia</taxon>
    </lineage>
</organism>
<evidence type="ECO:0000313" key="2">
    <source>
        <dbReference type="EMBL" id="NHZ41787.1"/>
    </source>
</evidence>
<feature type="signal peptide" evidence="1">
    <location>
        <begin position="1"/>
        <end position="22"/>
    </location>
</feature>
<dbReference type="RefSeq" id="WP_167077555.1">
    <property type="nucleotide sequence ID" value="NZ_VVIW01000009.1"/>
</dbReference>
<comment type="caution">
    <text evidence="2">The sequence shown here is derived from an EMBL/GenBank/DDBJ whole genome shotgun (WGS) entry which is preliminary data.</text>
</comment>
<feature type="chain" id="PRO_5046128421" description="DUF2946 domain-containing protein" evidence="1">
    <location>
        <begin position="23"/>
        <end position="118"/>
    </location>
</feature>
<gene>
    <name evidence="2" type="ORF">F1609_16690</name>
</gene>
<evidence type="ECO:0000313" key="3">
    <source>
        <dbReference type="Proteomes" id="UP000819052"/>
    </source>
</evidence>
<sequence length="118" mass="11739">MKCFRTLLVWLMLLAIPLQGFAAASSALCEAAAAPLASHVAVASMDEGHCAGPDSAAPDSTAKCSNCAFCCVGMAIAPACPAAGAAPPLASELIAYAAMHVTAHIPGGLERPPHSPIA</sequence>
<name>A0ABX0M4E6_9BURK</name>
<keyword evidence="3" id="KW-1185">Reference proteome</keyword>